<evidence type="ECO:0000313" key="3">
    <source>
        <dbReference type="EMBL" id="MDJ1134016.1"/>
    </source>
</evidence>
<keyword evidence="2" id="KW-0812">Transmembrane</keyword>
<feature type="transmembrane region" description="Helical" evidence="2">
    <location>
        <begin position="102"/>
        <end position="120"/>
    </location>
</feature>
<gene>
    <name evidence="3" type="ORF">NMN56_018985</name>
</gene>
<feature type="region of interest" description="Disordered" evidence="1">
    <location>
        <begin position="544"/>
        <end position="568"/>
    </location>
</feature>
<feature type="transmembrane region" description="Helical" evidence="2">
    <location>
        <begin position="36"/>
        <end position="57"/>
    </location>
</feature>
<sequence length="568" mass="58624">MSGMSLYGVQQAGLRPAPGPSGVRALRAVRGDRDHLWLIAVCALFGALSLALVPPWLPLGWDEIVYASRFAPYGPETPFSAPRTRGVPVLIAPVAAVSDSVVLLRCYLAALASCALYLGYRPWLRSRRPARAAGCGALAPGGGSVPGGGGGVLPGGRATAAPAAALYASVWFALFYAGSAMPNHYVAMGCAAAVGCFLRIALAEADRPVLRPAAVLAAALACATLMRPHDTLWPALVLALATLCPRGWPGPWCARRRGAAAVAVAAGPVLGLVPWVVESALRFGGVAERLRLASAVQGGIRPAFSLPEHAAALDGPLLCRPCGAAPVDAVSVAWWLLIPPLVALGVRAARARERTALAVLPLLAAVAVAAPYLFLLDYAAPRFLLPAYALLAPVAALGVSTLVRDAPRARLRWLVPVSFALASAHLGVQLHQLTIHARVQAGARGDWHRMHGFLAAHGVRPPCVLDGDGSVVPVAHTAGCRPRAHPGRDAAATASAAAAGGTAAATGTPDALVLHGRTLPAWARAAGWRAYPVTGAYDPRWHVALPPDRDRDGEEQGGAGRFSGSRPG</sequence>
<accession>A0ABT6ZY81</accession>
<feature type="transmembrane region" description="Helical" evidence="2">
    <location>
        <begin position="160"/>
        <end position="178"/>
    </location>
</feature>
<evidence type="ECO:0000313" key="4">
    <source>
        <dbReference type="Proteomes" id="UP001214441"/>
    </source>
</evidence>
<evidence type="ECO:0000256" key="1">
    <source>
        <dbReference type="SAM" id="MobiDB-lite"/>
    </source>
</evidence>
<feature type="transmembrane region" description="Helical" evidence="2">
    <location>
        <begin position="260"/>
        <end position="277"/>
    </location>
</feature>
<dbReference type="Proteomes" id="UP001214441">
    <property type="component" value="Unassembled WGS sequence"/>
</dbReference>
<keyword evidence="4" id="KW-1185">Reference proteome</keyword>
<feature type="compositionally biased region" description="Gly residues" evidence="1">
    <location>
        <begin position="556"/>
        <end position="568"/>
    </location>
</feature>
<reference evidence="3 4" key="1">
    <citation type="submission" date="2023-05" db="EMBL/GenBank/DDBJ databases">
        <title>Streptantibioticus silvisoli sp. nov., acidotolerant actinomycetes 1 from pine litter.</title>
        <authorList>
            <person name="Swiecimska M."/>
            <person name="Golinska P."/>
            <person name="Sangal V."/>
            <person name="Wachnowicz B."/>
            <person name="Goodfellow M."/>
        </authorList>
    </citation>
    <scope>NUCLEOTIDE SEQUENCE [LARGE SCALE GENOMIC DNA]</scope>
    <source>
        <strain evidence="3 4">DSM 42109</strain>
    </source>
</reference>
<keyword evidence="2" id="KW-0472">Membrane</keyword>
<feature type="transmembrane region" description="Helical" evidence="2">
    <location>
        <begin position="356"/>
        <end position="376"/>
    </location>
</feature>
<evidence type="ECO:0000256" key="2">
    <source>
        <dbReference type="SAM" id="Phobius"/>
    </source>
</evidence>
<feature type="transmembrane region" description="Helical" evidence="2">
    <location>
        <begin position="382"/>
        <end position="403"/>
    </location>
</feature>
<evidence type="ECO:0008006" key="5">
    <source>
        <dbReference type="Google" id="ProtNLM"/>
    </source>
</evidence>
<keyword evidence="2" id="KW-1133">Transmembrane helix</keyword>
<name>A0ABT6ZY81_9ACTN</name>
<dbReference type="RefSeq" id="WP_274041044.1">
    <property type="nucleotide sequence ID" value="NZ_JANCPR020000018.1"/>
</dbReference>
<comment type="caution">
    <text evidence="3">The sequence shown here is derived from an EMBL/GenBank/DDBJ whole genome shotgun (WGS) entry which is preliminary data.</text>
</comment>
<protein>
    <recommendedName>
        <fullName evidence="5">4-amino-4-deoxy-L-arabinose transferase</fullName>
    </recommendedName>
</protein>
<organism evidence="3 4">
    <name type="scientific">Streptomyces iconiensis</name>
    <dbReference type="NCBI Taxonomy" id="1384038"/>
    <lineage>
        <taxon>Bacteria</taxon>
        <taxon>Bacillati</taxon>
        <taxon>Actinomycetota</taxon>
        <taxon>Actinomycetes</taxon>
        <taxon>Kitasatosporales</taxon>
        <taxon>Streptomycetaceae</taxon>
        <taxon>Streptomyces</taxon>
    </lineage>
</organism>
<proteinExistence type="predicted"/>
<dbReference type="EMBL" id="JANCPR020000018">
    <property type="protein sequence ID" value="MDJ1134016.1"/>
    <property type="molecule type" value="Genomic_DNA"/>
</dbReference>
<feature type="transmembrane region" description="Helical" evidence="2">
    <location>
        <begin position="332"/>
        <end position="349"/>
    </location>
</feature>